<gene>
    <name evidence="5" type="ORF">C2E20_8327</name>
</gene>
<dbReference type="SMART" id="SM00360">
    <property type="entry name" value="RRM"/>
    <property type="match status" value="2"/>
</dbReference>
<dbReference type="InterPro" id="IPR012677">
    <property type="entry name" value="Nucleotide-bd_a/b_plait_sf"/>
</dbReference>
<accession>A0A2P6V1W0</accession>
<dbReference type="AlphaFoldDB" id="A0A2P6V1W0"/>
<evidence type="ECO:0000256" key="3">
    <source>
        <dbReference type="SAM" id="MobiDB-lite"/>
    </source>
</evidence>
<name>A0A2P6V1W0_9CHLO</name>
<evidence type="ECO:0000256" key="2">
    <source>
        <dbReference type="PROSITE-ProRule" id="PRU00176"/>
    </source>
</evidence>
<dbReference type="PROSITE" id="PS50102">
    <property type="entry name" value="RRM"/>
    <property type="match status" value="2"/>
</dbReference>
<feature type="compositionally biased region" description="Low complexity" evidence="3">
    <location>
        <begin position="330"/>
        <end position="343"/>
    </location>
</feature>
<feature type="compositionally biased region" description="Low complexity" evidence="3">
    <location>
        <begin position="159"/>
        <end position="175"/>
    </location>
</feature>
<dbReference type="SUPFAM" id="SSF54928">
    <property type="entry name" value="RNA-binding domain, RBD"/>
    <property type="match status" value="1"/>
</dbReference>
<dbReference type="STRING" id="554055.A0A2P6V1W0"/>
<feature type="region of interest" description="Disordered" evidence="3">
    <location>
        <begin position="294"/>
        <end position="368"/>
    </location>
</feature>
<dbReference type="Pfam" id="PF00076">
    <property type="entry name" value="RRM_1"/>
    <property type="match status" value="1"/>
</dbReference>
<dbReference type="Proteomes" id="UP000239649">
    <property type="component" value="Unassembled WGS sequence"/>
</dbReference>
<feature type="domain" description="RRM" evidence="4">
    <location>
        <begin position="367"/>
        <end position="450"/>
    </location>
</feature>
<dbReference type="Gene3D" id="3.30.70.330">
    <property type="match status" value="2"/>
</dbReference>
<evidence type="ECO:0000313" key="6">
    <source>
        <dbReference type="Proteomes" id="UP000239649"/>
    </source>
</evidence>
<dbReference type="PANTHER" id="PTHR23189">
    <property type="entry name" value="RNA RECOGNITION MOTIF-CONTAINING"/>
    <property type="match status" value="1"/>
</dbReference>
<dbReference type="InterPro" id="IPR035979">
    <property type="entry name" value="RBD_domain_sf"/>
</dbReference>
<evidence type="ECO:0000313" key="5">
    <source>
        <dbReference type="EMBL" id="PSC68073.1"/>
    </source>
</evidence>
<dbReference type="EMBL" id="LHPF02000043">
    <property type="protein sequence ID" value="PSC68073.1"/>
    <property type="molecule type" value="Genomic_DNA"/>
</dbReference>
<feature type="domain" description="RRM" evidence="4">
    <location>
        <begin position="14"/>
        <end position="90"/>
    </location>
</feature>
<reference evidence="5 6" key="1">
    <citation type="journal article" date="2018" name="Plant J.">
        <title>Genome sequences of Chlorella sorokiniana UTEX 1602 and Micractinium conductrix SAG 241.80: implications to maltose excretion by a green alga.</title>
        <authorList>
            <person name="Arriola M.B."/>
            <person name="Velmurugan N."/>
            <person name="Zhang Y."/>
            <person name="Plunkett M.H."/>
            <person name="Hondzo H."/>
            <person name="Barney B.M."/>
        </authorList>
    </citation>
    <scope>NUCLEOTIDE SEQUENCE [LARGE SCALE GENOMIC DNA]</scope>
    <source>
        <strain evidence="5 6">SAG 241.80</strain>
    </source>
</reference>
<keyword evidence="6" id="KW-1185">Reference proteome</keyword>
<sequence length="459" mass="48611">MWDAGGSPPASQPTAVEVHGLDAAASLLQLRQLFSQVAPVLQAVATLDGDSSTGLGLIISATEPAAAAAVELFNGYPLGGSYLRVQRSDGLANSLVNLLYSLDAPSSQRQQQQEQQQRQKDAESAANAQANATAAAAAFLEQQQQLLQHAEARVRREQQQQQQAWDAAARQQQQAQEREQRRQQGWPSYDDAQQHANGMSTNGMSTNGHANGTAPSLAQQQQHRLEAELRHLQLGQQQRVAQQQQQQAAAAAAGLPQRPGGMSWASAAAAAPSLAALSARPQTVAGNLAAIGSAATTSSNPGSDEWQMASGMRGRSMRHPGDSSAGGAGSSVSSGSPAPVSRSSGRHSDDRACRPGGQDSASADPTTKLWMGGIDGSASADTVRGVFGRFGPIYDYELQPATHEKGRTDQWGFVNYKRLSDANRAYEALVGEVIPELTGTRKLKLQFRPVDTRRPGGRR</sequence>
<evidence type="ECO:0000256" key="1">
    <source>
        <dbReference type="ARBA" id="ARBA00022884"/>
    </source>
</evidence>
<comment type="caution">
    <text evidence="5">The sequence shown here is derived from an EMBL/GenBank/DDBJ whole genome shotgun (WGS) entry which is preliminary data.</text>
</comment>
<dbReference type="GO" id="GO:0003723">
    <property type="term" value="F:RNA binding"/>
    <property type="evidence" value="ECO:0007669"/>
    <property type="project" value="UniProtKB-UniRule"/>
</dbReference>
<feature type="region of interest" description="Disordered" evidence="3">
    <location>
        <begin position="158"/>
        <end position="223"/>
    </location>
</feature>
<feature type="region of interest" description="Disordered" evidence="3">
    <location>
        <begin position="106"/>
        <end position="130"/>
    </location>
</feature>
<organism evidence="5 6">
    <name type="scientific">Micractinium conductrix</name>
    <dbReference type="NCBI Taxonomy" id="554055"/>
    <lineage>
        <taxon>Eukaryota</taxon>
        <taxon>Viridiplantae</taxon>
        <taxon>Chlorophyta</taxon>
        <taxon>core chlorophytes</taxon>
        <taxon>Trebouxiophyceae</taxon>
        <taxon>Chlorellales</taxon>
        <taxon>Chlorellaceae</taxon>
        <taxon>Chlorella clade</taxon>
        <taxon>Micractinium</taxon>
    </lineage>
</organism>
<dbReference type="InterPro" id="IPR000504">
    <property type="entry name" value="RRM_dom"/>
</dbReference>
<evidence type="ECO:0000259" key="4">
    <source>
        <dbReference type="PROSITE" id="PS50102"/>
    </source>
</evidence>
<keyword evidence="1 2" id="KW-0694">RNA-binding</keyword>
<proteinExistence type="predicted"/>
<dbReference type="OrthoDB" id="439808at2759"/>
<feature type="compositionally biased region" description="Polar residues" evidence="3">
    <location>
        <begin position="194"/>
        <end position="222"/>
    </location>
</feature>
<protein>
    <submittedName>
        <fullName evidence="5">Ataxin-2 binding isoform F</fullName>
    </submittedName>
</protein>
<dbReference type="CDD" id="cd00590">
    <property type="entry name" value="RRM_SF"/>
    <property type="match status" value="1"/>
</dbReference>